<evidence type="ECO:0000313" key="4">
    <source>
        <dbReference type="Proteomes" id="UP001143474"/>
    </source>
</evidence>
<dbReference type="InterPro" id="IPR000792">
    <property type="entry name" value="Tscrpt_reg_LuxR_C"/>
</dbReference>
<proteinExistence type="predicted"/>
<dbReference type="EMBL" id="BSEV01000001">
    <property type="protein sequence ID" value="GLK07010.1"/>
    <property type="molecule type" value="Genomic_DNA"/>
</dbReference>
<dbReference type="GO" id="GO:0006355">
    <property type="term" value="P:regulation of DNA-templated transcription"/>
    <property type="evidence" value="ECO:0007669"/>
    <property type="project" value="InterPro"/>
</dbReference>
<dbReference type="InterPro" id="IPR036388">
    <property type="entry name" value="WH-like_DNA-bd_sf"/>
</dbReference>
<dbReference type="AlphaFoldDB" id="A0A9W6HX37"/>
<dbReference type="PANTHER" id="PTHR43214">
    <property type="entry name" value="TWO-COMPONENT RESPONSE REGULATOR"/>
    <property type="match status" value="1"/>
</dbReference>
<keyword evidence="1" id="KW-0238">DNA-binding</keyword>
<organism evidence="3 4">
    <name type="scientific">Streptosporangium carneum</name>
    <dbReference type="NCBI Taxonomy" id="47481"/>
    <lineage>
        <taxon>Bacteria</taxon>
        <taxon>Bacillati</taxon>
        <taxon>Actinomycetota</taxon>
        <taxon>Actinomycetes</taxon>
        <taxon>Streptosporangiales</taxon>
        <taxon>Streptosporangiaceae</taxon>
        <taxon>Streptosporangium</taxon>
    </lineage>
</organism>
<dbReference type="InterPro" id="IPR011006">
    <property type="entry name" value="CheY-like_superfamily"/>
</dbReference>
<comment type="caution">
    <text evidence="3">The sequence shown here is derived from an EMBL/GenBank/DDBJ whole genome shotgun (WGS) entry which is preliminary data.</text>
</comment>
<evidence type="ECO:0000259" key="2">
    <source>
        <dbReference type="SMART" id="SM00421"/>
    </source>
</evidence>
<gene>
    <name evidence="3" type="ORF">GCM10017600_04150</name>
</gene>
<dbReference type="GO" id="GO:0003677">
    <property type="term" value="F:DNA binding"/>
    <property type="evidence" value="ECO:0007669"/>
    <property type="project" value="UniProtKB-KW"/>
</dbReference>
<reference evidence="3" key="1">
    <citation type="journal article" date="2014" name="Int. J. Syst. Evol. Microbiol.">
        <title>Complete genome sequence of Corynebacterium casei LMG S-19264T (=DSM 44701T), isolated from a smear-ripened cheese.</title>
        <authorList>
            <consortium name="US DOE Joint Genome Institute (JGI-PGF)"/>
            <person name="Walter F."/>
            <person name="Albersmeier A."/>
            <person name="Kalinowski J."/>
            <person name="Ruckert C."/>
        </authorList>
    </citation>
    <scope>NUCLEOTIDE SEQUENCE</scope>
    <source>
        <strain evidence="3">VKM Ac-2007</strain>
    </source>
</reference>
<dbReference type="SUPFAM" id="SSF46894">
    <property type="entry name" value="C-terminal effector domain of the bipartite response regulators"/>
    <property type="match status" value="1"/>
</dbReference>
<sequence length="304" mass="33384">MSVPIRVAVVESHPATREGIVTALNLNGRFDVVVSVPDAQALVASEVSAEVCLLDLEVDGSRESALQVVGRQPTVVWTDREDWRFRTAAFLLGVWSVLPRGKVHPSSIEEALLHASRREVHLSPQLASALLDAATRGVFELTATQLGLLREISYGTRLSLAVERARLTPDGFLAERDGIVAACRSADPEELGPLHIVPMAPIREPRFVGSPTKRHLDVLSRLADGHRVKDIAAEFGISVRTVAHHIDNGLKEVSGVTHASAHERLLLALYYMRRHRSPEVLWETRLRGLVEPDQRVHPGVGKNT</sequence>
<dbReference type="RefSeq" id="WP_271215585.1">
    <property type="nucleotide sequence ID" value="NZ_BAAAVD010000006.1"/>
</dbReference>
<dbReference type="PRINTS" id="PR00038">
    <property type="entry name" value="HTHLUXR"/>
</dbReference>
<dbReference type="SUPFAM" id="SSF52172">
    <property type="entry name" value="CheY-like"/>
    <property type="match status" value="1"/>
</dbReference>
<accession>A0A9W6HX37</accession>
<dbReference type="Gene3D" id="3.40.50.2300">
    <property type="match status" value="1"/>
</dbReference>
<dbReference type="InterPro" id="IPR016032">
    <property type="entry name" value="Sig_transdc_resp-reg_C-effctor"/>
</dbReference>
<dbReference type="Proteomes" id="UP001143474">
    <property type="component" value="Unassembled WGS sequence"/>
</dbReference>
<dbReference type="Gene3D" id="1.10.10.10">
    <property type="entry name" value="Winged helix-like DNA-binding domain superfamily/Winged helix DNA-binding domain"/>
    <property type="match status" value="1"/>
</dbReference>
<dbReference type="Pfam" id="PF00196">
    <property type="entry name" value="GerE"/>
    <property type="match status" value="1"/>
</dbReference>
<protein>
    <recommendedName>
        <fullName evidence="2">HTH luxR-type domain-containing protein</fullName>
    </recommendedName>
</protein>
<reference evidence="3" key="2">
    <citation type="submission" date="2023-01" db="EMBL/GenBank/DDBJ databases">
        <authorList>
            <person name="Sun Q."/>
            <person name="Evtushenko L."/>
        </authorList>
    </citation>
    <scope>NUCLEOTIDE SEQUENCE</scope>
    <source>
        <strain evidence="3">VKM Ac-2007</strain>
    </source>
</reference>
<evidence type="ECO:0000313" key="3">
    <source>
        <dbReference type="EMBL" id="GLK07010.1"/>
    </source>
</evidence>
<dbReference type="SMART" id="SM00421">
    <property type="entry name" value="HTH_LUXR"/>
    <property type="match status" value="1"/>
</dbReference>
<name>A0A9W6HX37_9ACTN</name>
<dbReference type="InterPro" id="IPR039420">
    <property type="entry name" value="WalR-like"/>
</dbReference>
<evidence type="ECO:0000256" key="1">
    <source>
        <dbReference type="ARBA" id="ARBA00023125"/>
    </source>
</evidence>
<keyword evidence="4" id="KW-1185">Reference proteome</keyword>
<feature type="domain" description="HTH luxR-type" evidence="2">
    <location>
        <begin position="208"/>
        <end position="263"/>
    </location>
</feature>